<dbReference type="PANTHER" id="PTHR13847:SF289">
    <property type="entry name" value="GLYCINE OXIDASE"/>
    <property type="match status" value="1"/>
</dbReference>
<protein>
    <submittedName>
        <fullName evidence="4">D-amino acid dehydrogenase</fullName>
    </submittedName>
</protein>
<dbReference type="Pfam" id="PF01266">
    <property type="entry name" value="DAO"/>
    <property type="match status" value="1"/>
</dbReference>
<dbReference type="Gene3D" id="3.30.9.10">
    <property type="entry name" value="D-Amino Acid Oxidase, subunit A, domain 2"/>
    <property type="match status" value="1"/>
</dbReference>
<dbReference type="PANTHER" id="PTHR13847">
    <property type="entry name" value="SARCOSINE DEHYDROGENASE-RELATED"/>
    <property type="match status" value="1"/>
</dbReference>
<feature type="domain" description="FAD dependent oxidoreductase" evidence="2">
    <location>
        <begin position="3"/>
        <end position="392"/>
    </location>
</feature>
<dbReference type="EMBL" id="LT576035">
    <property type="protein sequence ID" value="SBN37854.1"/>
    <property type="molecule type" value="Genomic_DNA"/>
</dbReference>
<evidence type="ECO:0000313" key="4">
    <source>
        <dbReference type="EMBL" id="SCQ81847.1"/>
    </source>
</evidence>
<dbReference type="EMBL" id="LT618793">
    <property type="protein sequence ID" value="SCQ81847.1"/>
    <property type="molecule type" value="Genomic_DNA"/>
</dbReference>
<dbReference type="SUPFAM" id="SSF51905">
    <property type="entry name" value="FAD/NAD(P)-binding domain"/>
    <property type="match status" value="1"/>
</dbReference>
<sequence>MRTVIVGAGVIGLAAAYELMKAGHDVTVLEADGYGKGPSHGNAALVTSVLSFPVPAPGTIPVAAKAVLTGTGAVSVRPHVQPGYLSFLLRMALATRKSEFVKGTLAQDIMTRMVSDGYGEYLADGLKFEMHEQGSLHTFTHREAFEAGLAVFDGFDRLRDRIRVLDGPEAVHRVDPTLSPDILYGYYAPDDVQVEPASLMKALVGALVDGGVNLVEHSPVTGFRRSGDRVVSVICDKTEFPADHVILAAGVATRELGKKLGVSVPVYSGGGYSVDVNINRAELRPRTSIITDDTHIAVTPLAWGLRVSSGMIIGQTHPKIPQSVFNGLMNDLRQAYPHVPLDDVEPGWAGLRPMSADGVPIVGHLPGYVNTFVATGHAMLGLTYAPPTARVLHALIDGVAPADYGAFSMRRFQRAAA</sequence>
<dbReference type="GO" id="GO:0005737">
    <property type="term" value="C:cytoplasm"/>
    <property type="evidence" value="ECO:0007669"/>
    <property type="project" value="TreeGrafter"/>
</dbReference>
<reference evidence="3" key="1">
    <citation type="submission" date="2016-05" db="EMBL/GenBank/DDBJ databases">
        <authorList>
            <person name="Lavstsen T."/>
            <person name="Jespersen J.S."/>
        </authorList>
    </citation>
    <scope>NUCLEOTIDE SEQUENCE</scope>
    <source>
        <strain evidence="3">PFRJS10</strain>
    </source>
</reference>
<dbReference type="Gene3D" id="3.50.50.60">
    <property type="entry name" value="FAD/NAD(P)-binding domain"/>
    <property type="match status" value="1"/>
</dbReference>
<gene>
    <name evidence="3" type="ORF">PFR_JS10_211</name>
    <name evidence="4" type="ORF">PFR_JS23_2051</name>
</gene>
<evidence type="ECO:0000259" key="2">
    <source>
        <dbReference type="Pfam" id="PF01266"/>
    </source>
</evidence>
<evidence type="ECO:0000313" key="5">
    <source>
        <dbReference type="Proteomes" id="UP000250080"/>
    </source>
</evidence>
<dbReference type="Proteomes" id="UP000250080">
    <property type="component" value="Chromosome I"/>
</dbReference>
<name>A0A2C7ZP18_9ACTN</name>
<dbReference type="InterPro" id="IPR036188">
    <property type="entry name" value="FAD/NAD-bd_sf"/>
</dbReference>
<dbReference type="GeneID" id="61221253"/>
<dbReference type="InterPro" id="IPR006076">
    <property type="entry name" value="FAD-dep_OxRdtase"/>
</dbReference>
<accession>A0A2C7ZP18</accession>
<dbReference type="GO" id="GO:0016491">
    <property type="term" value="F:oxidoreductase activity"/>
    <property type="evidence" value="ECO:0007669"/>
    <property type="project" value="UniProtKB-KW"/>
</dbReference>
<evidence type="ECO:0000313" key="3">
    <source>
        <dbReference type="EMBL" id="SBN37854.1"/>
    </source>
</evidence>
<reference evidence="4 5" key="2">
    <citation type="submission" date="2016-09" db="EMBL/GenBank/DDBJ databases">
        <authorList>
            <person name="Laine KS P."/>
        </authorList>
    </citation>
    <scope>NUCLEOTIDE SEQUENCE [LARGE SCALE GENOMIC DNA]</scope>
    <source>
        <strain evidence="4">PFRJS-23</strain>
    </source>
</reference>
<organism evidence="4 5">
    <name type="scientific">Propionibacterium freudenreichii</name>
    <dbReference type="NCBI Taxonomy" id="1744"/>
    <lineage>
        <taxon>Bacteria</taxon>
        <taxon>Bacillati</taxon>
        <taxon>Actinomycetota</taxon>
        <taxon>Actinomycetes</taxon>
        <taxon>Propionibacteriales</taxon>
        <taxon>Propionibacteriaceae</taxon>
        <taxon>Propionibacterium</taxon>
    </lineage>
</organism>
<dbReference type="RefSeq" id="WP_080774553.1">
    <property type="nucleotide sequence ID" value="NZ_CCYP01000036.1"/>
</dbReference>
<dbReference type="AlphaFoldDB" id="A0A2C7ZP18"/>
<keyword evidence="1" id="KW-0560">Oxidoreductase</keyword>
<evidence type="ECO:0000256" key="1">
    <source>
        <dbReference type="ARBA" id="ARBA00023002"/>
    </source>
</evidence>
<proteinExistence type="predicted"/>